<dbReference type="KEGG" id="psim:KR76_21005"/>
<dbReference type="EMBL" id="CP009896">
    <property type="protein sequence ID" value="AIY18625.1"/>
    <property type="molecule type" value="Genomic_DNA"/>
</dbReference>
<dbReference type="Proteomes" id="UP000030300">
    <property type="component" value="Chromosome"/>
</dbReference>
<dbReference type="Pfam" id="PF21997">
    <property type="entry name" value="DUF6928"/>
    <property type="match status" value="1"/>
</dbReference>
<organism evidence="1 2">
    <name type="scientific">Nocardioides simplex</name>
    <name type="common">Arthrobacter simplex</name>
    <dbReference type="NCBI Taxonomy" id="2045"/>
    <lineage>
        <taxon>Bacteria</taxon>
        <taxon>Bacillati</taxon>
        <taxon>Actinomycetota</taxon>
        <taxon>Actinomycetes</taxon>
        <taxon>Propionibacteriales</taxon>
        <taxon>Nocardioidaceae</taxon>
        <taxon>Pimelobacter</taxon>
    </lineage>
</organism>
<dbReference type="OrthoDB" id="4772769at2"/>
<dbReference type="RefSeq" id="WP_038681054.1">
    <property type="nucleotide sequence ID" value="NZ_BJMC01000010.1"/>
</dbReference>
<keyword evidence="2" id="KW-1185">Reference proteome</keyword>
<protein>
    <submittedName>
        <fullName evidence="1">Uncharacterized protein</fullName>
    </submittedName>
</protein>
<dbReference type="InterPro" id="IPR053847">
    <property type="entry name" value="DUF6928"/>
</dbReference>
<proteinExistence type="predicted"/>
<dbReference type="HOGENOM" id="CLU_062995_1_0_11"/>
<dbReference type="eggNOG" id="ENOG5031CVH">
    <property type="taxonomic scope" value="Bacteria"/>
</dbReference>
<dbReference type="AlphaFoldDB" id="A0A0A1DT91"/>
<sequence length="212" mass="22296">MGAKTSLICYADGDVASVLAARPEVDRGATEALVGRLFPGHTVTPAADGTLGEDADPRDGMVFAAVWPGAAIVCTGRVALDRPSQVGGRFLAEGAGRTVHVHAMHSSVDWFAMGVWGPDGGLRRALSVNGGEGEILEDVGDRLAFELPFWAGELPATDDDEDEYPFAFHPLELGEAALDHLFGFVMEGYTGMTSDGSVDPFEITLAGFRLSA</sequence>
<evidence type="ECO:0000313" key="2">
    <source>
        <dbReference type="Proteomes" id="UP000030300"/>
    </source>
</evidence>
<gene>
    <name evidence="1" type="ORF">KR76_21005</name>
</gene>
<dbReference type="GeneID" id="96611268"/>
<evidence type="ECO:0000313" key="1">
    <source>
        <dbReference type="EMBL" id="AIY18625.1"/>
    </source>
</evidence>
<accession>A0A0A1DT91</accession>
<dbReference type="STRING" id="2045.KR76_21005"/>
<name>A0A0A1DT91_NOCSI</name>
<reference evidence="1 2" key="1">
    <citation type="journal article" date="2015" name="Genome Announc.">
        <title>Complete Genome Sequence of Steroid-Transforming Nocardioides simplex VKM Ac-2033D.</title>
        <authorList>
            <person name="Shtratnikova V.Y."/>
            <person name="Schelkunov M.I."/>
            <person name="Pekov Y.A."/>
            <person name="Fokina V.V."/>
            <person name="Logacheva M.D."/>
            <person name="Sokolov S.L."/>
            <person name="Bragin E.Y."/>
            <person name="Ashapkin V.V."/>
            <person name="Donova M.V."/>
        </authorList>
    </citation>
    <scope>NUCLEOTIDE SEQUENCE [LARGE SCALE GENOMIC DNA]</scope>
    <source>
        <strain evidence="1 2">VKM Ac-2033D</strain>
    </source>
</reference>